<organism evidence="1 2">
    <name type="scientific">Pseudomonas savastanoi pv. glycinea str. race 4</name>
    <dbReference type="NCBI Taxonomy" id="875330"/>
    <lineage>
        <taxon>Bacteria</taxon>
        <taxon>Pseudomonadati</taxon>
        <taxon>Pseudomonadota</taxon>
        <taxon>Gammaproteobacteria</taxon>
        <taxon>Pseudomonadales</taxon>
        <taxon>Pseudomonadaceae</taxon>
        <taxon>Pseudomonas</taxon>
    </lineage>
</organism>
<comment type="caution">
    <text evidence="1">The sequence shown here is derived from an EMBL/GenBank/DDBJ whole genome shotgun (WGS) entry which is preliminary data.</text>
</comment>
<protein>
    <submittedName>
        <fullName evidence="1">Uncharacterized protein</fullName>
    </submittedName>
</protein>
<proteinExistence type="predicted"/>
<name>F3C127_PSESG</name>
<dbReference type="Proteomes" id="UP000005466">
    <property type="component" value="Unassembled WGS sequence"/>
</dbReference>
<dbReference type="AlphaFoldDB" id="F3C127"/>
<evidence type="ECO:0000313" key="1">
    <source>
        <dbReference type="EMBL" id="EGH08450.1"/>
    </source>
</evidence>
<evidence type="ECO:0000313" key="2">
    <source>
        <dbReference type="Proteomes" id="UP000005466"/>
    </source>
</evidence>
<sequence length="22" mass="2208">MREGTEIVDEQGAVIGTVCSGG</sequence>
<reference evidence="1 2" key="1">
    <citation type="journal article" date="2011" name="PLoS Pathog.">
        <title>Dynamic evolution of pathogenicity revealed by sequencing and comparative genomics of 19 Pseudomonas syringae isolates.</title>
        <authorList>
            <person name="Baltrus D.A."/>
            <person name="Nishimura M.T."/>
            <person name="Romanchuk A."/>
            <person name="Chang J.H."/>
            <person name="Mukhtar M.S."/>
            <person name="Cherkis K."/>
            <person name="Roach J."/>
            <person name="Grant S.R."/>
            <person name="Jones C.D."/>
            <person name="Dangl J.L."/>
        </authorList>
    </citation>
    <scope>NUCLEOTIDE SEQUENCE [LARGE SCALE GENOMIC DNA]</scope>
    <source>
        <strain evidence="2">race 4</strain>
    </source>
</reference>
<dbReference type="HOGENOM" id="CLU_3425800_0_0_6"/>
<feature type="non-terminal residue" evidence="1">
    <location>
        <position position="22"/>
    </location>
</feature>
<gene>
    <name evidence="1" type="ORF">Pgy4_05812</name>
</gene>
<dbReference type="EMBL" id="ADWY01000236">
    <property type="protein sequence ID" value="EGH08450.1"/>
    <property type="molecule type" value="Genomic_DNA"/>
</dbReference>
<accession>F3C127</accession>